<comment type="subcellular location">
    <subcellularLocation>
        <location evidence="1">Membrane</location>
        <topology evidence="1">Multi-pass membrane protein</topology>
    </subcellularLocation>
</comment>
<feature type="transmembrane region" description="Helical" evidence="7">
    <location>
        <begin position="239"/>
        <end position="257"/>
    </location>
</feature>
<evidence type="ECO:0000256" key="6">
    <source>
        <dbReference type="SAM" id="MobiDB-lite"/>
    </source>
</evidence>
<dbReference type="InterPro" id="IPR000620">
    <property type="entry name" value="EamA_dom"/>
</dbReference>
<keyword evidence="10" id="KW-1185">Reference proteome</keyword>
<evidence type="ECO:0000313" key="10">
    <source>
        <dbReference type="Proteomes" id="UP000695264"/>
    </source>
</evidence>
<keyword evidence="5 7" id="KW-0472">Membrane</keyword>
<feature type="region of interest" description="Disordered" evidence="6">
    <location>
        <begin position="314"/>
        <end position="346"/>
    </location>
</feature>
<dbReference type="Proteomes" id="UP000695264">
    <property type="component" value="Unassembled WGS sequence"/>
</dbReference>
<organism evidence="9 10">
    <name type="scientific">Streptomyces zingiberis</name>
    <dbReference type="NCBI Taxonomy" id="2053010"/>
    <lineage>
        <taxon>Bacteria</taxon>
        <taxon>Bacillati</taxon>
        <taxon>Actinomycetota</taxon>
        <taxon>Actinomycetes</taxon>
        <taxon>Kitasatosporales</taxon>
        <taxon>Streptomycetaceae</taxon>
        <taxon>Streptomyces</taxon>
    </lineage>
</organism>
<evidence type="ECO:0000259" key="8">
    <source>
        <dbReference type="Pfam" id="PF00892"/>
    </source>
</evidence>
<dbReference type="RefSeq" id="WP_168101115.1">
    <property type="nucleotide sequence ID" value="NZ_JAATEN010000005.1"/>
</dbReference>
<evidence type="ECO:0000256" key="1">
    <source>
        <dbReference type="ARBA" id="ARBA00004141"/>
    </source>
</evidence>
<proteinExistence type="inferred from homology"/>
<comment type="caution">
    <text evidence="9">The sequence shown here is derived from an EMBL/GenBank/DDBJ whole genome shotgun (WGS) entry which is preliminary data.</text>
</comment>
<dbReference type="EMBL" id="JAATEN010000005">
    <property type="protein sequence ID" value="NJQ00495.1"/>
    <property type="molecule type" value="Genomic_DNA"/>
</dbReference>
<evidence type="ECO:0000256" key="3">
    <source>
        <dbReference type="ARBA" id="ARBA00022692"/>
    </source>
</evidence>
<feature type="transmembrane region" description="Helical" evidence="7">
    <location>
        <begin position="108"/>
        <end position="130"/>
    </location>
</feature>
<gene>
    <name evidence="9" type="ORF">HCK00_08070</name>
</gene>
<evidence type="ECO:0000256" key="4">
    <source>
        <dbReference type="ARBA" id="ARBA00022989"/>
    </source>
</evidence>
<keyword evidence="4 7" id="KW-1133">Transmembrane helix</keyword>
<dbReference type="PANTHER" id="PTHR32322">
    <property type="entry name" value="INNER MEMBRANE TRANSPORTER"/>
    <property type="match status" value="1"/>
</dbReference>
<dbReference type="SUPFAM" id="SSF103481">
    <property type="entry name" value="Multidrug resistance efflux transporter EmrE"/>
    <property type="match status" value="2"/>
</dbReference>
<feature type="transmembrane region" description="Helical" evidence="7">
    <location>
        <begin position="264"/>
        <end position="286"/>
    </location>
</feature>
<dbReference type="Pfam" id="PF00892">
    <property type="entry name" value="EamA"/>
    <property type="match status" value="2"/>
</dbReference>
<evidence type="ECO:0000256" key="2">
    <source>
        <dbReference type="ARBA" id="ARBA00007362"/>
    </source>
</evidence>
<sequence>MRFPSVSPVGRGVLCVAVAATAWGTGGAVASDLYATGGLGPLSVSFWRFLIGLVLLLAVHAARGALRPATRHTPRPVHPRNSRWLLITGAGMAVYQTAYFAAVGEAGLTVATVVTLGAGPVLITVGGRFLLDERVGATGAVAVAAGALGLVLLTGGADEGTGPDPAWGIAYALLSATGYAAVTLRGRAAGRRNPAGSSGTATPLGLAIGLAAGTVCLAPAAVAEGLLPTAGDPARTVLSLLYLGAVPTALAYTLFFAGLRTVRAATASVIALVEPLTAAALGIALLGERLNAVSGCGAALLLLAVLALTSGERRPGAIPEDTGGAGAGRVPREPSPGPEENISPHR</sequence>
<feature type="domain" description="EamA" evidence="8">
    <location>
        <begin position="167"/>
        <end position="308"/>
    </location>
</feature>
<accession>A0ABX1BRY4</accession>
<reference evidence="9 10" key="1">
    <citation type="submission" date="2020-03" db="EMBL/GenBank/DDBJ databases">
        <title>WGS of actinomycetes isolated from Thailand.</title>
        <authorList>
            <person name="Thawai C."/>
        </authorList>
    </citation>
    <scope>NUCLEOTIDE SEQUENCE [LARGE SCALE GENOMIC DNA]</scope>
    <source>
        <strain evidence="9 10">PLAI 1-29</strain>
    </source>
</reference>
<keyword evidence="3 7" id="KW-0812">Transmembrane</keyword>
<feature type="transmembrane region" description="Helical" evidence="7">
    <location>
        <begin position="84"/>
        <end position="102"/>
    </location>
</feature>
<feature type="transmembrane region" description="Helical" evidence="7">
    <location>
        <begin position="137"/>
        <end position="154"/>
    </location>
</feature>
<evidence type="ECO:0000256" key="7">
    <source>
        <dbReference type="SAM" id="Phobius"/>
    </source>
</evidence>
<feature type="transmembrane region" description="Helical" evidence="7">
    <location>
        <begin position="166"/>
        <end position="184"/>
    </location>
</feature>
<name>A0ABX1BRY4_9ACTN</name>
<feature type="domain" description="EamA" evidence="8">
    <location>
        <begin position="11"/>
        <end position="154"/>
    </location>
</feature>
<feature type="transmembrane region" description="Helical" evidence="7">
    <location>
        <begin position="46"/>
        <end position="63"/>
    </location>
</feature>
<feature type="transmembrane region" description="Helical" evidence="7">
    <location>
        <begin position="292"/>
        <end position="309"/>
    </location>
</feature>
<evidence type="ECO:0000313" key="9">
    <source>
        <dbReference type="EMBL" id="NJQ00495.1"/>
    </source>
</evidence>
<dbReference type="InterPro" id="IPR050638">
    <property type="entry name" value="AA-Vitamin_Transporters"/>
</dbReference>
<dbReference type="InterPro" id="IPR037185">
    <property type="entry name" value="EmrE-like"/>
</dbReference>
<dbReference type="PANTHER" id="PTHR32322:SF2">
    <property type="entry name" value="EAMA DOMAIN-CONTAINING PROTEIN"/>
    <property type="match status" value="1"/>
</dbReference>
<feature type="transmembrane region" description="Helical" evidence="7">
    <location>
        <begin position="204"/>
        <end position="227"/>
    </location>
</feature>
<evidence type="ECO:0000256" key="5">
    <source>
        <dbReference type="ARBA" id="ARBA00023136"/>
    </source>
</evidence>
<comment type="similarity">
    <text evidence="2">Belongs to the EamA transporter family.</text>
</comment>
<protein>
    <submittedName>
        <fullName evidence="9">DMT family transporter</fullName>
    </submittedName>
</protein>